<protein>
    <recommendedName>
        <fullName evidence="3">Dihydrofolate reductase</fullName>
    </recommendedName>
</protein>
<evidence type="ECO:0000313" key="1">
    <source>
        <dbReference type="EMBL" id="MFC3759621.1"/>
    </source>
</evidence>
<gene>
    <name evidence="1" type="ORF">ACFOUW_02105</name>
</gene>
<name>A0ABV7Y4U6_9ACTN</name>
<dbReference type="Proteomes" id="UP001595699">
    <property type="component" value="Unassembled WGS sequence"/>
</dbReference>
<accession>A0ABV7Y4U6</accession>
<comment type="caution">
    <text evidence="1">The sequence shown here is derived from an EMBL/GenBank/DDBJ whole genome shotgun (WGS) entry which is preliminary data.</text>
</comment>
<evidence type="ECO:0000313" key="2">
    <source>
        <dbReference type="Proteomes" id="UP001595699"/>
    </source>
</evidence>
<reference evidence="2" key="1">
    <citation type="journal article" date="2019" name="Int. J. Syst. Evol. Microbiol.">
        <title>The Global Catalogue of Microorganisms (GCM) 10K type strain sequencing project: providing services to taxonomists for standard genome sequencing and annotation.</title>
        <authorList>
            <consortium name="The Broad Institute Genomics Platform"/>
            <consortium name="The Broad Institute Genome Sequencing Center for Infectious Disease"/>
            <person name="Wu L."/>
            <person name="Ma J."/>
        </authorList>
    </citation>
    <scope>NUCLEOTIDE SEQUENCE [LARGE SCALE GENOMIC DNA]</scope>
    <source>
        <strain evidence="2">CGMCC 4.7241</strain>
    </source>
</reference>
<evidence type="ECO:0008006" key="3">
    <source>
        <dbReference type="Google" id="ProtNLM"/>
    </source>
</evidence>
<keyword evidence="2" id="KW-1185">Reference proteome</keyword>
<proteinExistence type="predicted"/>
<sequence>MTTRGKVVWGTSMSLDGFVAGPDHAMGWMAADWLPPAPPSELAKDLAGEIGLRYRVVRS</sequence>
<dbReference type="RefSeq" id="WP_205122007.1">
    <property type="nucleotide sequence ID" value="NZ_JAFBCM010000001.1"/>
</dbReference>
<organism evidence="1 2">
    <name type="scientific">Tenggerimyces flavus</name>
    <dbReference type="NCBI Taxonomy" id="1708749"/>
    <lineage>
        <taxon>Bacteria</taxon>
        <taxon>Bacillati</taxon>
        <taxon>Actinomycetota</taxon>
        <taxon>Actinomycetes</taxon>
        <taxon>Propionibacteriales</taxon>
        <taxon>Nocardioidaceae</taxon>
        <taxon>Tenggerimyces</taxon>
    </lineage>
</organism>
<dbReference type="EMBL" id="JBHRZH010000001">
    <property type="protein sequence ID" value="MFC3759621.1"/>
    <property type="molecule type" value="Genomic_DNA"/>
</dbReference>